<evidence type="ECO:0000256" key="5">
    <source>
        <dbReference type="ARBA" id="ARBA00022692"/>
    </source>
</evidence>
<name>A0A7I9Z4W2_9MYCO</name>
<dbReference type="AlphaFoldDB" id="A0A7I9Z4W2"/>
<dbReference type="Pfam" id="PF01032">
    <property type="entry name" value="FecCD"/>
    <property type="match status" value="1"/>
</dbReference>
<dbReference type="GO" id="GO:0022857">
    <property type="term" value="F:transmembrane transporter activity"/>
    <property type="evidence" value="ECO:0007669"/>
    <property type="project" value="InterPro"/>
</dbReference>
<comment type="caution">
    <text evidence="9">The sequence shown here is derived from an EMBL/GenBank/DDBJ whole genome shotgun (WGS) entry which is preliminary data.</text>
</comment>
<feature type="transmembrane region" description="Helical" evidence="8">
    <location>
        <begin position="35"/>
        <end position="55"/>
    </location>
</feature>
<evidence type="ECO:0000256" key="1">
    <source>
        <dbReference type="ARBA" id="ARBA00004651"/>
    </source>
</evidence>
<evidence type="ECO:0000313" key="9">
    <source>
        <dbReference type="EMBL" id="GFG95902.1"/>
    </source>
</evidence>
<reference evidence="9 10" key="1">
    <citation type="journal article" date="2019" name="Emerg. Microbes Infect.">
        <title>Comprehensive subspecies identification of 175 nontuberculous mycobacteria species based on 7547 genomic profiles.</title>
        <authorList>
            <person name="Matsumoto Y."/>
            <person name="Kinjo T."/>
            <person name="Motooka D."/>
            <person name="Nabeya D."/>
            <person name="Jung N."/>
            <person name="Uechi K."/>
            <person name="Horii T."/>
            <person name="Iida T."/>
            <person name="Fujita J."/>
            <person name="Nakamura S."/>
        </authorList>
    </citation>
    <scope>NUCLEOTIDE SEQUENCE [LARGE SCALE GENOMIC DNA]</scope>
    <source>
        <strain evidence="9 10">JCM 30726</strain>
    </source>
</reference>
<dbReference type="RefSeq" id="WP_244324286.1">
    <property type="nucleotide sequence ID" value="NZ_BLLA01000001.1"/>
</dbReference>
<keyword evidence="5 8" id="KW-0812">Transmembrane</keyword>
<dbReference type="SUPFAM" id="SSF81345">
    <property type="entry name" value="ABC transporter involved in vitamin B12 uptake, BtuC"/>
    <property type="match status" value="1"/>
</dbReference>
<keyword evidence="6 8" id="KW-1133">Transmembrane helix</keyword>
<evidence type="ECO:0000256" key="4">
    <source>
        <dbReference type="ARBA" id="ARBA00022475"/>
    </source>
</evidence>
<evidence type="ECO:0000256" key="2">
    <source>
        <dbReference type="ARBA" id="ARBA00007935"/>
    </source>
</evidence>
<comment type="subcellular location">
    <subcellularLocation>
        <location evidence="1">Cell membrane</location>
        <topology evidence="1">Multi-pass membrane protein</topology>
    </subcellularLocation>
</comment>
<protein>
    <submittedName>
        <fullName evidence="9">Iron ABC transporter permease</fullName>
    </submittedName>
</protein>
<dbReference type="PANTHER" id="PTHR30472:SF67">
    <property type="entry name" value="PERMEASE OF ABC TRANSPORTER-RELATED"/>
    <property type="match status" value="1"/>
</dbReference>
<dbReference type="PANTHER" id="PTHR30472">
    <property type="entry name" value="FERRIC ENTEROBACTIN TRANSPORT SYSTEM PERMEASE PROTEIN"/>
    <property type="match status" value="1"/>
</dbReference>
<sequence length="357" mass="35867">MSSAQTTRRRAPALAAVPLPALVTVLLAMTGLSMVIAIGLGPVAISPATVARVVVGHLSSAPTIGGPDDFIVWQLRAPRVVQGIAVGAGLALAGLLSQAVIRNPLGDPFIFGLSSGSSVGAVLTITTTGTLALGIFTVPSAAVVGAMFTAVIVFVLSGSAGAVVPGKLVMTGFAVGQFLAGLTSFLLLRTKQPDAQQQVLFWLLGSVAGARWLLATLCAAVVAILCIVTAALAGRLNLLVLGDDGAAALGINAGRTRVALLGLITVLTGTVVAVSGIIGFVGLVIPNLARLLVGADHRRSVPVSALLGALLVVWSDTAARLVLAPTELPIGILTAVIGVPFFLVILRRSSTGMVGLA</sequence>
<evidence type="ECO:0000256" key="3">
    <source>
        <dbReference type="ARBA" id="ARBA00022448"/>
    </source>
</evidence>
<feature type="transmembrane region" description="Helical" evidence="8">
    <location>
        <begin position="259"/>
        <end position="289"/>
    </location>
</feature>
<comment type="similarity">
    <text evidence="2">Belongs to the binding-protein-dependent transport system permease family. FecCD subfamily.</text>
</comment>
<feature type="transmembrane region" description="Helical" evidence="8">
    <location>
        <begin position="113"/>
        <end position="136"/>
    </location>
</feature>
<dbReference type="CDD" id="cd06550">
    <property type="entry name" value="TM_ABC_iron-siderophores_like"/>
    <property type="match status" value="1"/>
</dbReference>
<dbReference type="FunFam" id="1.10.3470.10:FF:000001">
    <property type="entry name" value="Vitamin B12 ABC transporter permease BtuC"/>
    <property type="match status" value="1"/>
</dbReference>
<dbReference type="EMBL" id="BLLA01000001">
    <property type="protein sequence ID" value="GFG95902.1"/>
    <property type="molecule type" value="Genomic_DNA"/>
</dbReference>
<dbReference type="GO" id="GO:0033214">
    <property type="term" value="P:siderophore-iron import into cell"/>
    <property type="evidence" value="ECO:0007669"/>
    <property type="project" value="TreeGrafter"/>
</dbReference>
<organism evidence="9 10">
    <name type="scientific">Mycobacterium timonense</name>
    <dbReference type="NCBI Taxonomy" id="701043"/>
    <lineage>
        <taxon>Bacteria</taxon>
        <taxon>Bacillati</taxon>
        <taxon>Actinomycetota</taxon>
        <taxon>Actinomycetes</taxon>
        <taxon>Mycobacteriales</taxon>
        <taxon>Mycobacteriaceae</taxon>
        <taxon>Mycobacterium</taxon>
        <taxon>Mycobacterium avium complex (MAC)</taxon>
    </lineage>
</organism>
<feature type="transmembrane region" description="Helical" evidence="8">
    <location>
        <begin position="143"/>
        <end position="162"/>
    </location>
</feature>
<dbReference type="InterPro" id="IPR000522">
    <property type="entry name" value="ABC_transptr_permease_BtuC"/>
</dbReference>
<keyword evidence="7 8" id="KW-0472">Membrane</keyword>
<feature type="transmembrane region" description="Helical" evidence="8">
    <location>
        <begin position="200"/>
        <end position="233"/>
    </location>
</feature>
<proteinExistence type="inferred from homology"/>
<dbReference type="GO" id="GO:0005886">
    <property type="term" value="C:plasma membrane"/>
    <property type="evidence" value="ECO:0007669"/>
    <property type="project" value="UniProtKB-SubCell"/>
</dbReference>
<feature type="transmembrane region" description="Helical" evidence="8">
    <location>
        <begin position="80"/>
        <end position="101"/>
    </location>
</feature>
<keyword evidence="4" id="KW-1003">Cell membrane</keyword>
<gene>
    <name evidence="9" type="ORF">MTIM_17810</name>
</gene>
<feature type="transmembrane region" description="Helical" evidence="8">
    <location>
        <begin position="12"/>
        <end position="29"/>
    </location>
</feature>
<evidence type="ECO:0000313" key="10">
    <source>
        <dbReference type="Proteomes" id="UP000465301"/>
    </source>
</evidence>
<keyword evidence="3" id="KW-0813">Transport</keyword>
<accession>A0A7I9Z4W2</accession>
<evidence type="ECO:0000256" key="6">
    <source>
        <dbReference type="ARBA" id="ARBA00022989"/>
    </source>
</evidence>
<evidence type="ECO:0000256" key="8">
    <source>
        <dbReference type="SAM" id="Phobius"/>
    </source>
</evidence>
<feature type="transmembrane region" description="Helical" evidence="8">
    <location>
        <begin position="328"/>
        <end position="346"/>
    </location>
</feature>
<feature type="transmembrane region" description="Helical" evidence="8">
    <location>
        <begin position="301"/>
        <end position="322"/>
    </location>
</feature>
<feature type="transmembrane region" description="Helical" evidence="8">
    <location>
        <begin position="168"/>
        <end position="188"/>
    </location>
</feature>
<dbReference type="InterPro" id="IPR037294">
    <property type="entry name" value="ABC_BtuC-like"/>
</dbReference>
<keyword evidence="10" id="KW-1185">Reference proteome</keyword>
<evidence type="ECO:0000256" key="7">
    <source>
        <dbReference type="ARBA" id="ARBA00023136"/>
    </source>
</evidence>
<dbReference type="Proteomes" id="UP000465301">
    <property type="component" value="Unassembled WGS sequence"/>
</dbReference>
<dbReference type="Gene3D" id="1.10.3470.10">
    <property type="entry name" value="ABC transporter involved in vitamin B12 uptake, BtuC"/>
    <property type="match status" value="1"/>
</dbReference>